<accession>A0AAJ4W495</accession>
<dbReference type="Proteomes" id="UP000183496">
    <property type="component" value="Unassembled WGS sequence"/>
</dbReference>
<evidence type="ECO:0000313" key="2">
    <source>
        <dbReference type="EMBL" id="SEQ89275.1"/>
    </source>
</evidence>
<organism evidence="2 3">
    <name type="scientific">Myroides profundi</name>
    <dbReference type="NCBI Taxonomy" id="480520"/>
    <lineage>
        <taxon>Bacteria</taxon>
        <taxon>Pseudomonadati</taxon>
        <taxon>Bacteroidota</taxon>
        <taxon>Flavobacteriia</taxon>
        <taxon>Flavobacteriales</taxon>
        <taxon>Flavobacteriaceae</taxon>
        <taxon>Myroides</taxon>
    </lineage>
</organism>
<comment type="caution">
    <text evidence="2">The sequence shown here is derived from an EMBL/GenBank/DDBJ whole genome shotgun (WGS) entry which is preliminary data.</text>
</comment>
<protein>
    <submittedName>
        <fullName evidence="2">ParE toxin of type II toxin-antitoxin system, parDE</fullName>
    </submittedName>
</protein>
<dbReference type="EMBL" id="FOFY01000007">
    <property type="protein sequence ID" value="SEQ89275.1"/>
    <property type="molecule type" value="Genomic_DNA"/>
</dbReference>
<dbReference type="AlphaFoldDB" id="A0AAJ4W495"/>
<sequence length="96" mass="11724">MYILVNNSLVEQDIRFAFDYYKSISHKLAKEFIQQLQKAKENIILYPFSNDIVYNNVRLHKLKQFPYHIHYIVEEDKMKIIILAIVHTKREYSKYK</sequence>
<dbReference type="InterPro" id="IPR007712">
    <property type="entry name" value="RelE/ParE_toxin"/>
</dbReference>
<reference evidence="2 3" key="1">
    <citation type="submission" date="2016-10" db="EMBL/GenBank/DDBJ databases">
        <authorList>
            <person name="Varghese N."/>
            <person name="Submissions S."/>
        </authorList>
    </citation>
    <scope>NUCLEOTIDE SEQUENCE [LARGE SCALE GENOMIC DNA]</scope>
    <source>
        <strain evidence="3">DSM 19823 / KCTC 23066 / CCTCC M 208030 / D25</strain>
    </source>
</reference>
<dbReference type="Pfam" id="PF05016">
    <property type="entry name" value="ParE_toxin"/>
    <property type="match status" value="1"/>
</dbReference>
<proteinExistence type="predicted"/>
<dbReference type="KEGG" id="mpw:MPR_1472"/>
<keyword evidence="1" id="KW-1277">Toxin-antitoxin system</keyword>
<evidence type="ECO:0000256" key="1">
    <source>
        <dbReference type="ARBA" id="ARBA00022649"/>
    </source>
</evidence>
<keyword evidence="3" id="KW-1185">Reference proteome</keyword>
<dbReference type="Gene3D" id="3.30.2310.20">
    <property type="entry name" value="RelE-like"/>
    <property type="match status" value="1"/>
</dbReference>
<evidence type="ECO:0000313" key="3">
    <source>
        <dbReference type="Proteomes" id="UP000183496"/>
    </source>
</evidence>
<dbReference type="InterPro" id="IPR035093">
    <property type="entry name" value="RelE/ParE_toxin_dom_sf"/>
</dbReference>
<gene>
    <name evidence="2" type="ORF">SAMN04488089_10734</name>
</gene>
<name>A0AAJ4W495_MYRPR</name>
<dbReference type="RefSeq" id="WP_006261015.1">
    <property type="nucleotide sequence ID" value="NZ_CP010817.1"/>
</dbReference>